<evidence type="ECO:0000256" key="5">
    <source>
        <dbReference type="ARBA" id="ARBA00022692"/>
    </source>
</evidence>
<feature type="transmembrane region" description="Helical" evidence="8">
    <location>
        <begin position="47"/>
        <end position="66"/>
    </location>
</feature>
<reference evidence="10" key="1">
    <citation type="submission" date="2020-06" db="EMBL/GenBank/DDBJ databases">
        <authorList>
            <person name="Li T."/>
            <person name="Hu X."/>
            <person name="Zhang T."/>
            <person name="Song X."/>
            <person name="Zhang H."/>
            <person name="Dai N."/>
            <person name="Sheng W."/>
            <person name="Hou X."/>
            <person name="Wei L."/>
        </authorList>
    </citation>
    <scope>NUCLEOTIDE SEQUENCE</scope>
    <source>
        <strain evidence="10">3651</strain>
        <tissue evidence="10">Leaf</tissue>
    </source>
</reference>
<sequence>MDSSRREVVLRVVSTVLLVLTACLVGFDSQTKVIFYTYARKATFRDLNALYVLVWVDAAAAAYNLIQLFRSFRKDLPPTSYRHLRWGIYFLDQAAAYVVFAANTAAVQASVLALIGEKSFQWMKLCNRYSRFCFQIGGALACGYIAAILMIITSSISAYALFRLYSPKHFLLLKGR</sequence>
<accession>A0AAE1XNW0</accession>
<dbReference type="InterPro" id="IPR006459">
    <property type="entry name" value="CASP/CASPL"/>
</dbReference>
<keyword evidence="11" id="KW-1185">Reference proteome</keyword>
<evidence type="ECO:0000313" key="10">
    <source>
        <dbReference type="EMBL" id="KAK4415286.1"/>
    </source>
</evidence>
<dbReference type="Proteomes" id="UP001293254">
    <property type="component" value="Unassembled WGS sequence"/>
</dbReference>
<feature type="transmembrane region" description="Helical" evidence="8">
    <location>
        <begin position="87"/>
        <end position="116"/>
    </location>
</feature>
<protein>
    <recommendedName>
        <fullName evidence="8">CASP-like protein</fullName>
    </recommendedName>
</protein>
<reference evidence="10" key="2">
    <citation type="journal article" date="2024" name="Plant">
        <title>Genomic evolution and insights into agronomic trait innovations of Sesamum species.</title>
        <authorList>
            <person name="Miao H."/>
            <person name="Wang L."/>
            <person name="Qu L."/>
            <person name="Liu H."/>
            <person name="Sun Y."/>
            <person name="Le M."/>
            <person name="Wang Q."/>
            <person name="Wei S."/>
            <person name="Zheng Y."/>
            <person name="Lin W."/>
            <person name="Duan Y."/>
            <person name="Cao H."/>
            <person name="Xiong S."/>
            <person name="Wang X."/>
            <person name="Wei L."/>
            <person name="Li C."/>
            <person name="Ma Q."/>
            <person name="Ju M."/>
            <person name="Zhao R."/>
            <person name="Li G."/>
            <person name="Mu C."/>
            <person name="Tian Q."/>
            <person name="Mei H."/>
            <person name="Zhang T."/>
            <person name="Gao T."/>
            <person name="Zhang H."/>
        </authorList>
    </citation>
    <scope>NUCLEOTIDE SEQUENCE</scope>
    <source>
        <strain evidence="10">3651</strain>
    </source>
</reference>
<evidence type="ECO:0000256" key="2">
    <source>
        <dbReference type="ARBA" id="ARBA00007651"/>
    </source>
</evidence>
<dbReference type="PANTHER" id="PTHR33573">
    <property type="entry name" value="CASP-LIKE PROTEIN 4A4"/>
    <property type="match status" value="1"/>
</dbReference>
<dbReference type="NCBIfam" id="TIGR01569">
    <property type="entry name" value="A_tha_TIGR01569"/>
    <property type="match status" value="1"/>
</dbReference>
<dbReference type="PANTHER" id="PTHR33573:SF30">
    <property type="entry name" value="CASP-LIKE PROTEIN 2C1-RELATED"/>
    <property type="match status" value="1"/>
</dbReference>
<evidence type="ECO:0000256" key="6">
    <source>
        <dbReference type="ARBA" id="ARBA00022989"/>
    </source>
</evidence>
<feature type="transmembrane region" description="Helical" evidence="8">
    <location>
        <begin position="9"/>
        <end position="27"/>
    </location>
</feature>
<evidence type="ECO:0000256" key="7">
    <source>
        <dbReference type="ARBA" id="ARBA00023136"/>
    </source>
</evidence>
<keyword evidence="6 8" id="KW-1133">Transmembrane helix</keyword>
<evidence type="ECO:0000256" key="8">
    <source>
        <dbReference type="RuleBase" id="RU361233"/>
    </source>
</evidence>
<gene>
    <name evidence="10" type="ORF">Salat_2635900</name>
</gene>
<comment type="similarity">
    <text evidence="2 8">Belongs to the Casparian strip membrane proteins (CASP) family.</text>
</comment>
<name>A0AAE1XNW0_9LAMI</name>
<keyword evidence="7 8" id="KW-0472">Membrane</keyword>
<proteinExistence type="inferred from homology"/>
<comment type="caution">
    <text evidence="10">The sequence shown here is derived from an EMBL/GenBank/DDBJ whole genome shotgun (WGS) entry which is preliminary data.</text>
</comment>
<dbReference type="PROSITE" id="PS51257">
    <property type="entry name" value="PROKAR_LIPOPROTEIN"/>
    <property type="match status" value="1"/>
</dbReference>
<evidence type="ECO:0000256" key="1">
    <source>
        <dbReference type="ARBA" id="ARBA00004651"/>
    </source>
</evidence>
<keyword evidence="5 8" id="KW-0812">Transmembrane</keyword>
<dbReference type="InterPro" id="IPR006702">
    <property type="entry name" value="CASP_dom"/>
</dbReference>
<dbReference type="AlphaFoldDB" id="A0AAE1XNW0"/>
<organism evidence="10 11">
    <name type="scientific">Sesamum alatum</name>
    <dbReference type="NCBI Taxonomy" id="300844"/>
    <lineage>
        <taxon>Eukaryota</taxon>
        <taxon>Viridiplantae</taxon>
        <taxon>Streptophyta</taxon>
        <taxon>Embryophyta</taxon>
        <taxon>Tracheophyta</taxon>
        <taxon>Spermatophyta</taxon>
        <taxon>Magnoliopsida</taxon>
        <taxon>eudicotyledons</taxon>
        <taxon>Gunneridae</taxon>
        <taxon>Pentapetalae</taxon>
        <taxon>asterids</taxon>
        <taxon>lamiids</taxon>
        <taxon>Lamiales</taxon>
        <taxon>Pedaliaceae</taxon>
        <taxon>Sesamum</taxon>
    </lineage>
</organism>
<dbReference type="Pfam" id="PF04535">
    <property type="entry name" value="CASP_dom"/>
    <property type="match status" value="1"/>
</dbReference>
<feature type="transmembrane region" description="Helical" evidence="8">
    <location>
        <begin position="136"/>
        <end position="162"/>
    </location>
</feature>
<evidence type="ECO:0000313" key="11">
    <source>
        <dbReference type="Proteomes" id="UP001293254"/>
    </source>
</evidence>
<feature type="domain" description="Casparian strip membrane protein" evidence="9">
    <location>
        <begin position="6"/>
        <end position="149"/>
    </location>
</feature>
<dbReference type="EMBL" id="JACGWO010000011">
    <property type="protein sequence ID" value="KAK4415286.1"/>
    <property type="molecule type" value="Genomic_DNA"/>
</dbReference>
<comment type="subunit">
    <text evidence="3 8">Homodimer and heterodimers.</text>
</comment>
<evidence type="ECO:0000259" key="9">
    <source>
        <dbReference type="Pfam" id="PF04535"/>
    </source>
</evidence>
<dbReference type="GO" id="GO:0005886">
    <property type="term" value="C:plasma membrane"/>
    <property type="evidence" value="ECO:0007669"/>
    <property type="project" value="UniProtKB-SubCell"/>
</dbReference>
<evidence type="ECO:0000256" key="3">
    <source>
        <dbReference type="ARBA" id="ARBA00011489"/>
    </source>
</evidence>
<comment type="subcellular location">
    <subcellularLocation>
        <location evidence="1 8">Cell membrane</location>
        <topology evidence="1 8">Multi-pass membrane protein</topology>
    </subcellularLocation>
</comment>
<evidence type="ECO:0000256" key="4">
    <source>
        <dbReference type="ARBA" id="ARBA00022475"/>
    </source>
</evidence>
<keyword evidence="4 8" id="KW-1003">Cell membrane</keyword>